<dbReference type="InterPro" id="IPR029045">
    <property type="entry name" value="ClpP/crotonase-like_dom_sf"/>
</dbReference>
<proteinExistence type="predicted"/>
<dbReference type="Gene3D" id="3.90.226.10">
    <property type="entry name" value="2-enoyl-CoA Hydratase, Chain A, domain 1"/>
    <property type="match status" value="1"/>
</dbReference>
<dbReference type="PANTHER" id="PTHR10381:SF70">
    <property type="entry name" value="ATP-DEPENDENT CLP PROTEASE PROTEOLYTIC SUBUNIT"/>
    <property type="match status" value="1"/>
</dbReference>
<dbReference type="GO" id="GO:0009368">
    <property type="term" value="C:endopeptidase Clp complex"/>
    <property type="evidence" value="ECO:0007669"/>
    <property type="project" value="TreeGrafter"/>
</dbReference>
<keyword evidence="1" id="KW-0645">Protease</keyword>
<accession>A0A5B9FYD6</accession>
<dbReference type="PANTHER" id="PTHR10381">
    <property type="entry name" value="ATP-DEPENDENT CLP PROTEASE PROTEOLYTIC SUBUNIT"/>
    <property type="match status" value="1"/>
</dbReference>
<protein>
    <recommendedName>
        <fullName evidence="8">ATP-dependent Clp protease proteolytic subunit</fullName>
    </recommendedName>
</protein>
<dbReference type="SUPFAM" id="SSF52096">
    <property type="entry name" value="ClpP/crotonase"/>
    <property type="match status" value="1"/>
</dbReference>
<dbReference type="NCBIfam" id="NF045542">
    <property type="entry name" value="Clp_rel_HeadMat"/>
    <property type="match status" value="1"/>
</dbReference>
<dbReference type="CDD" id="cd07016">
    <property type="entry name" value="S14_ClpP_1"/>
    <property type="match status" value="1"/>
</dbReference>
<dbReference type="GO" id="GO:0004252">
    <property type="term" value="F:serine-type endopeptidase activity"/>
    <property type="evidence" value="ECO:0007669"/>
    <property type="project" value="TreeGrafter"/>
</dbReference>
<dbReference type="KEGG" id="fak:FUA48_16115"/>
<organism evidence="6 7">
    <name type="scientific">Flavobacterium alkalisoli</name>
    <dbReference type="NCBI Taxonomy" id="2602769"/>
    <lineage>
        <taxon>Bacteria</taxon>
        <taxon>Pseudomonadati</taxon>
        <taxon>Bacteroidota</taxon>
        <taxon>Flavobacteriia</taxon>
        <taxon>Flavobacteriales</taxon>
        <taxon>Flavobacteriaceae</taxon>
        <taxon>Flavobacterium</taxon>
    </lineage>
</organism>
<feature type="coiled-coil region" evidence="4">
    <location>
        <begin position="244"/>
        <end position="271"/>
    </location>
</feature>
<evidence type="ECO:0008006" key="8">
    <source>
        <dbReference type="Google" id="ProtNLM"/>
    </source>
</evidence>
<keyword evidence="3" id="KW-0720">Serine protease</keyword>
<keyword evidence="7" id="KW-1185">Reference proteome</keyword>
<name>A0A5B9FYD6_9FLAO</name>
<evidence type="ECO:0000313" key="6">
    <source>
        <dbReference type="EMBL" id="QEE51046.1"/>
    </source>
</evidence>
<keyword evidence="4" id="KW-0175">Coiled coil</keyword>
<dbReference type="AlphaFoldDB" id="A0A5B9FYD6"/>
<evidence type="ECO:0000256" key="5">
    <source>
        <dbReference type="SAM" id="MobiDB-lite"/>
    </source>
</evidence>
<feature type="compositionally biased region" description="Basic and acidic residues" evidence="5">
    <location>
        <begin position="337"/>
        <end position="349"/>
    </location>
</feature>
<evidence type="ECO:0000256" key="2">
    <source>
        <dbReference type="ARBA" id="ARBA00022801"/>
    </source>
</evidence>
<dbReference type="OrthoDB" id="1408931at2"/>
<dbReference type="Pfam" id="PF00574">
    <property type="entry name" value="CLP_protease"/>
    <property type="match status" value="1"/>
</dbReference>
<evidence type="ECO:0000256" key="4">
    <source>
        <dbReference type="SAM" id="Coils"/>
    </source>
</evidence>
<dbReference type="GO" id="GO:0004176">
    <property type="term" value="F:ATP-dependent peptidase activity"/>
    <property type="evidence" value="ECO:0007669"/>
    <property type="project" value="TreeGrafter"/>
</dbReference>
<dbReference type="EMBL" id="CP042831">
    <property type="protein sequence ID" value="QEE51046.1"/>
    <property type="molecule type" value="Genomic_DNA"/>
</dbReference>
<dbReference type="GO" id="GO:0006515">
    <property type="term" value="P:protein quality control for misfolded or incompletely synthesized proteins"/>
    <property type="evidence" value="ECO:0007669"/>
    <property type="project" value="TreeGrafter"/>
</dbReference>
<dbReference type="Proteomes" id="UP000321222">
    <property type="component" value="Chromosome"/>
</dbReference>
<evidence type="ECO:0000313" key="7">
    <source>
        <dbReference type="Proteomes" id="UP000321222"/>
    </source>
</evidence>
<keyword evidence="2" id="KW-0378">Hydrolase</keyword>
<sequence length="378" mass="41633">MIIKVKGNQIFVYGTIWEGDGTYFLDVFSRIDGTFPVIDIHLHCNGGSVFDGNLMYNSILTAKSPCDIYIDGVAASMAAILTLAARKVYMVENGFLMIHAPSGYTWGDAKKHESNADLLRSIEKNFTKKLIAKTGMTEKQAKELLVGDNWFNAEQAKEAKLIDDIIEPVTTTTEVENPTDNLTTTFNSFAALLAGNDNNNNNDNKNPLEMKKDVIAKFGLVGVNEQSSDTAVIQAIEDHFNNKTATLQSNLQAEKTKYETLEKTLNEQRDTQIKNMLDAGQAAGKFTAAQRETYESIGKASGIQALETVLEGLGKRTPLSSQVKGGGSGSDTTAAREGWDWDKYQKEAPQELEALAQKNPESFGELYQAKFNKPFKNQ</sequence>
<dbReference type="GO" id="GO:0051117">
    <property type="term" value="F:ATPase binding"/>
    <property type="evidence" value="ECO:0007669"/>
    <property type="project" value="TreeGrafter"/>
</dbReference>
<feature type="region of interest" description="Disordered" evidence="5">
    <location>
        <begin position="317"/>
        <end position="350"/>
    </location>
</feature>
<evidence type="ECO:0000256" key="1">
    <source>
        <dbReference type="ARBA" id="ARBA00022670"/>
    </source>
</evidence>
<dbReference type="RefSeq" id="WP_147584485.1">
    <property type="nucleotide sequence ID" value="NZ_CP042831.1"/>
</dbReference>
<evidence type="ECO:0000256" key="3">
    <source>
        <dbReference type="ARBA" id="ARBA00022825"/>
    </source>
</evidence>
<dbReference type="InterPro" id="IPR023562">
    <property type="entry name" value="ClpP/TepA"/>
</dbReference>
<gene>
    <name evidence="6" type="ORF">FUA48_16115</name>
</gene>
<reference evidence="6 7" key="1">
    <citation type="submission" date="2019-08" db="EMBL/GenBank/DDBJ databases">
        <title>Flavobacterium alkalisoli sp. nov., isolated from rhizosphere soil of Suaeda salsa.</title>
        <authorList>
            <person name="Sun J.-Q."/>
            <person name="Xu L."/>
        </authorList>
    </citation>
    <scope>NUCLEOTIDE SEQUENCE [LARGE SCALE GENOMIC DNA]</scope>
    <source>
        <strain evidence="6 7">XS-5</strain>
    </source>
</reference>